<protein>
    <submittedName>
        <fullName evidence="4">Ufm1-specific protease 2</fullName>
    </submittedName>
</protein>
<dbReference type="EMBL" id="GGYP01005727">
    <property type="protein sequence ID" value="MDE50498.1"/>
    <property type="molecule type" value="Transcribed_RNA"/>
</dbReference>
<evidence type="ECO:0000256" key="1">
    <source>
        <dbReference type="ARBA" id="ARBA00008552"/>
    </source>
</evidence>
<keyword evidence="2" id="KW-0378">Hydrolase</keyword>
<dbReference type="GO" id="GO:0005634">
    <property type="term" value="C:nucleus"/>
    <property type="evidence" value="ECO:0007669"/>
    <property type="project" value="TreeGrafter"/>
</dbReference>
<feature type="domain" description="UFSP1/2/DUB catalytic" evidence="3">
    <location>
        <begin position="431"/>
        <end position="473"/>
    </location>
</feature>
<keyword evidence="4" id="KW-0645">Protease</keyword>
<dbReference type="PANTHER" id="PTHR48153">
    <property type="entry name" value="UFM1-SPECIFIC PROTEASE 2"/>
    <property type="match status" value="1"/>
</dbReference>
<sequence length="649" mass="74154">MAGKSKFQILRNLDERINKLTTCNEECDQEFAQTDRAYLLGFHYSNVTNYIGLTADFKLHNASGPVVGLVYFKSSPELQQIAQDLQPVREHFYSSPDGFGSQAKTDKNEHLFLIYSRDEDSSGKVSKRVYDANANCFLEPQPKLSMLDETKIYAHSAMCKVKMCLKLRILEAANKLQSNDKIEEEVNRVKEILRSNKGVSLQLISSNFSSKTPLDNKNQLESVYASLDIPKDVDQMGDYLPNATKEDKKKLQDKWRNKVKDQRAPLEFLIEQEELSVSHQDELPVEYCKVDLIQDFMYLQANDTISKCTKLMLFALNLKLELIKRALLSRADDNSFDSDEIKSCTFRPQCLGHLLQAVYLIPSKSVPDFEKLKETRHELHRAYMIPYDRPSVRYSQRVTNFELKNSDEQSGYLCNVHLDVLDKSGIKGGVKSVLEGTYTYHHYLQDRIQDNGWGCAYRSLQTIISWYKHQAYIYSPDIEPRAPKQTGEDKTSSLRAQLHKEARVPTHQEIQRVLVDVGDKPASFVGSEKWIGSQEVCYVLNHLYNLDSKFISVSSGSELVYKARDLGQHFVTQSTPIMVGGGVLAHTIIGIDFNEKNGDVSYLILDPHYTGSEDLSTITKKGWCGWKKNAFWDKSSFYNLCLPQRSPEI</sequence>
<evidence type="ECO:0000313" key="4">
    <source>
        <dbReference type="EMBL" id="MDE50498.1"/>
    </source>
</evidence>
<accession>A0A6G1SJC2</accession>
<reference evidence="4" key="1">
    <citation type="submission" date="2018-10" db="EMBL/GenBank/DDBJ databases">
        <title>Transcriptome assembly of Aceria tosichella (Wheat curl mite) Type 2.</title>
        <authorList>
            <person name="Scully E.D."/>
            <person name="Geib S.M."/>
            <person name="Palmer N.A."/>
            <person name="Gupta A.K."/>
            <person name="Sarath G."/>
            <person name="Tatineni S."/>
        </authorList>
    </citation>
    <scope>NUCLEOTIDE SEQUENCE</scope>
    <source>
        <strain evidence="4">LincolnNE</strain>
    </source>
</reference>
<dbReference type="Pfam" id="PF07910">
    <property type="entry name" value="Peptidase_C78"/>
    <property type="match status" value="2"/>
</dbReference>
<dbReference type="PANTHER" id="PTHR48153:SF2">
    <property type="entry name" value="UFM1-SPECIFIC PROTEASE 2"/>
    <property type="match status" value="1"/>
</dbReference>
<dbReference type="InterPro" id="IPR012462">
    <property type="entry name" value="UFSP1/2_DUB_cat"/>
</dbReference>
<name>A0A6G1SJC2_9ACAR</name>
<evidence type="ECO:0000256" key="2">
    <source>
        <dbReference type="ARBA" id="ARBA00022801"/>
    </source>
</evidence>
<organism evidence="4">
    <name type="scientific">Aceria tosichella</name>
    <name type="common">wheat curl mite</name>
    <dbReference type="NCBI Taxonomy" id="561515"/>
    <lineage>
        <taxon>Eukaryota</taxon>
        <taxon>Metazoa</taxon>
        <taxon>Ecdysozoa</taxon>
        <taxon>Arthropoda</taxon>
        <taxon>Chelicerata</taxon>
        <taxon>Arachnida</taxon>
        <taxon>Acari</taxon>
        <taxon>Acariformes</taxon>
        <taxon>Trombidiformes</taxon>
        <taxon>Prostigmata</taxon>
        <taxon>Eupodina</taxon>
        <taxon>Eriophyoidea</taxon>
        <taxon>Eriophyidae</taxon>
        <taxon>Eriophyinae</taxon>
        <taxon>Aceriini</taxon>
        <taxon>Aceria</taxon>
    </lineage>
</organism>
<dbReference type="GO" id="GO:0071567">
    <property type="term" value="F:deUFMylase activity"/>
    <property type="evidence" value="ECO:0007669"/>
    <property type="project" value="UniProtKB-ARBA"/>
</dbReference>
<dbReference type="GO" id="GO:0006508">
    <property type="term" value="P:proteolysis"/>
    <property type="evidence" value="ECO:0007669"/>
    <property type="project" value="UniProtKB-KW"/>
</dbReference>
<evidence type="ECO:0000259" key="3">
    <source>
        <dbReference type="Pfam" id="PF07910"/>
    </source>
</evidence>
<dbReference type="InterPro" id="IPR038765">
    <property type="entry name" value="Papain-like_cys_pep_sf"/>
</dbReference>
<dbReference type="GO" id="GO:0005783">
    <property type="term" value="C:endoplasmic reticulum"/>
    <property type="evidence" value="ECO:0007669"/>
    <property type="project" value="TreeGrafter"/>
</dbReference>
<dbReference type="AlphaFoldDB" id="A0A6G1SJC2"/>
<gene>
    <name evidence="4" type="primary">ufsp2</name>
    <name evidence="4" type="ORF">g.20741</name>
</gene>
<dbReference type="SUPFAM" id="SSF54001">
    <property type="entry name" value="Cysteine proteinases"/>
    <property type="match status" value="1"/>
</dbReference>
<comment type="similarity">
    <text evidence="1">Belongs to the peptidase C78 family.</text>
</comment>
<dbReference type="Gene3D" id="3.90.70.130">
    <property type="match status" value="1"/>
</dbReference>
<proteinExistence type="inferred from homology"/>
<feature type="domain" description="UFSP1/2/DUB catalytic" evidence="3">
    <location>
        <begin position="497"/>
        <end position="641"/>
    </location>
</feature>